<dbReference type="EMBL" id="BT083305">
    <property type="protein sequence ID" value="ACQ59012.1"/>
    <property type="molecule type" value="mRNA"/>
</dbReference>
<name>C3KK40_ANOFI</name>
<dbReference type="SMART" id="SM01328">
    <property type="entry name" value="zf-3CxxC"/>
    <property type="match status" value="1"/>
</dbReference>
<keyword evidence="3" id="KW-0479">Metal-binding</keyword>
<protein>
    <submittedName>
        <fullName evidence="9">Receptor-transporting protein 3</fullName>
    </submittedName>
</protein>
<evidence type="ECO:0000256" key="4">
    <source>
        <dbReference type="ARBA" id="ARBA00022771"/>
    </source>
</evidence>
<keyword evidence="2" id="KW-0812">Transmembrane</keyword>
<dbReference type="GO" id="GO:0051205">
    <property type="term" value="P:protein insertion into membrane"/>
    <property type="evidence" value="ECO:0007669"/>
    <property type="project" value="TreeGrafter"/>
</dbReference>
<dbReference type="InterPro" id="IPR027377">
    <property type="entry name" value="ZAR1/RTP1-5-like_Znf-3CxxC"/>
</dbReference>
<dbReference type="PANTHER" id="PTHR14402">
    <property type="entry name" value="RECEPTOR TRANSPORTING PROTEIN"/>
    <property type="match status" value="1"/>
</dbReference>
<dbReference type="GO" id="GO:0031849">
    <property type="term" value="F:olfactory receptor binding"/>
    <property type="evidence" value="ECO:0007669"/>
    <property type="project" value="TreeGrafter"/>
</dbReference>
<evidence type="ECO:0000259" key="8">
    <source>
        <dbReference type="SMART" id="SM01328"/>
    </source>
</evidence>
<dbReference type="AlphaFoldDB" id="C3KK40"/>
<evidence type="ECO:0000256" key="7">
    <source>
        <dbReference type="ARBA" id="ARBA00023136"/>
    </source>
</evidence>
<keyword evidence="6" id="KW-1133">Transmembrane helix</keyword>
<dbReference type="Pfam" id="PF13695">
    <property type="entry name" value="Zn_ribbon_3CxxC"/>
    <property type="match status" value="1"/>
</dbReference>
<evidence type="ECO:0000313" key="9">
    <source>
        <dbReference type="EMBL" id="ACQ59012.1"/>
    </source>
</evidence>
<keyword evidence="5" id="KW-0862">Zinc</keyword>
<feature type="domain" description="3CxxC-type" evidence="8">
    <location>
        <begin position="61"/>
        <end position="169"/>
    </location>
</feature>
<organism evidence="9">
    <name type="scientific">Anoplopoma fimbria</name>
    <name type="common">Sablefish</name>
    <dbReference type="NCBI Taxonomy" id="229290"/>
    <lineage>
        <taxon>Eukaryota</taxon>
        <taxon>Metazoa</taxon>
        <taxon>Chordata</taxon>
        <taxon>Craniata</taxon>
        <taxon>Vertebrata</taxon>
        <taxon>Euteleostomi</taxon>
        <taxon>Actinopterygii</taxon>
        <taxon>Neopterygii</taxon>
        <taxon>Teleostei</taxon>
        <taxon>Neoteleostei</taxon>
        <taxon>Acanthomorphata</taxon>
        <taxon>Eupercaria</taxon>
        <taxon>Perciformes</taxon>
        <taxon>Cottioidei</taxon>
        <taxon>Anoplopomatales</taxon>
        <taxon>Anoplopomatidae</taxon>
        <taxon>Anoplopoma</taxon>
    </lineage>
</organism>
<dbReference type="PANTHER" id="PTHR14402:SF20">
    <property type="entry name" value="RECEPTOR-TRANSPORTING PROTEIN 2"/>
    <property type="match status" value="1"/>
</dbReference>
<proteinExistence type="evidence at transcript level"/>
<keyword evidence="7" id="KW-0472">Membrane</keyword>
<reference evidence="9" key="1">
    <citation type="submission" date="2009-05" db="EMBL/GenBank/DDBJ databases">
        <title>Anoplopoma fimbria ESTs and full-length cDNAs.</title>
        <authorList>
            <person name="Messmer A."/>
            <person name="Rondeau E."/>
            <person name="Sanderson D."/>
            <person name="Cooper G."/>
            <person name="Leong J."/>
            <person name="Koop B.F."/>
        </authorList>
    </citation>
    <scope>NUCLEOTIDE SEQUENCE</scope>
    <source>
        <tissue evidence="9">Brain</tissue>
    </source>
</reference>
<dbReference type="InterPro" id="IPR026096">
    <property type="entry name" value="R-trans_p"/>
</dbReference>
<evidence type="ECO:0000256" key="3">
    <source>
        <dbReference type="ARBA" id="ARBA00022723"/>
    </source>
</evidence>
<dbReference type="GO" id="GO:0006612">
    <property type="term" value="P:protein targeting to membrane"/>
    <property type="evidence" value="ECO:0007669"/>
    <property type="project" value="TreeGrafter"/>
</dbReference>
<gene>
    <name evidence="9" type="primary">RTP3</name>
</gene>
<accession>C3KK40</accession>
<evidence type="ECO:0000256" key="1">
    <source>
        <dbReference type="ARBA" id="ARBA00004167"/>
    </source>
</evidence>
<dbReference type="GO" id="GO:0008270">
    <property type="term" value="F:zinc ion binding"/>
    <property type="evidence" value="ECO:0007669"/>
    <property type="project" value="UniProtKB-KW"/>
</dbReference>
<evidence type="ECO:0000256" key="6">
    <source>
        <dbReference type="ARBA" id="ARBA00022989"/>
    </source>
</evidence>
<comment type="subcellular location">
    <subcellularLocation>
        <location evidence="1">Membrane</location>
        <topology evidence="1">Single-pass membrane protein</topology>
    </subcellularLocation>
</comment>
<keyword evidence="4" id="KW-0863">Zinc-finger</keyword>
<evidence type="ECO:0000256" key="2">
    <source>
        <dbReference type="ARBA" id="ARBA00022692"/>
    </source>
</evidence>
<sequence length="181" mass="20930">MGQSTDWVPSLWMDTFAELLDDDDDSELDYGDQWSLNFNYSLTDKLSMNERKKGWKIYCYSGFANFQCASCSKVWHSAKVTLLFHYRLRSERGSVIMRPFGQACRSCNNNQFELPGFSQEEVERALLRLFAKIRKNCYGEEQDSDDCGPVDKKFTKPHEKSLCQACSQGICCQEDDDDDDD</sequence>
<evidence type="ECO:0000256" key="5">
    <source>
        <dbReference type="ARBA" id="ARBA00022833"/>
    </source>
</evidence>
<keyword evidence="9" id="KW-0675">Receptor</keyword>
<dbReference type="GO" id="GO:0016020">
    <property type="term" value="C:membrane"/>
    <property type="evidence" value="ECO:0007669"/>
    <property type="project" value="UniProtKB-SubCell"/>
</dbReference>